<evidence type="ECO:0000256" key="2">
    <source>
        <dbReference type="ARBA" id="ARBA00022617"/>
    </source>
</evidence>
<evidence type="ECO:0000259" key="9">
    <source>
        <dbReference type="PROSITE" id="PS51007"/>
    </source>
</evidence>
<keyword evidence="11" id="KW-1185">Reference proteome</keyword>
<dbReference type="InterPro" id="IPR009056">
    <property type="entry name" value="Cyt_c-like_dom"/>
</dbReference>
<comment type="caution">
    <text evidence="10">The sequence shown here is derived from an EMBL/GenBank/DDBJ whole genome shotgun (WGS) entry which is preliminary data.</text>
</comment>
<feature type="region of interest" description="Disordered" evidence="7">
    <location>
        <begin position="166"/>
        <end position="189"/>
    </location>
</feature>
<feature type="domain" description="Cytochrome c" evidence="9">
    <location>
        <begin position="68"/>
        <end position="154"/>
    </location>
</feature>
<feature type="chain" id="PRO_5046600376" evidence="8">
    <location>
        <begin position="21"/>
        <end position="277"/>
    </location>
</feature>
<dbReference type="PROSITE" id="PS51007">
    <property type="entry name" value="CYTC"/>
    <property type="match status" value="2"/>
</dbReference>
<evidence type="ECO:0000256" key="1">
    <source>
        <dbReference type="ARBA" id="ARBA00022448"/>
    </source>
</evidence>
<dbReference type="EMBL" id="WTVH01000009">
    <property type="protein sequence ID" value="NMF93029.1"/>
    <property type="molecule type" value="Genomic_DNA"/>
</dbReference>
<dbReference type="InterPro" id="IPR036909">
    <property type="entry name" value="Cyt_c-like_dom_sf"/>
</dbReference>
<keyword evidence="3 6" id="KW-0479">Metal-binding</keyword>
<evidence type="ECO:0000256" key="6">
    <source>
        <dbReference type="PROSITE-ProRule" id="PRU00433"/>
    </source>
</evidence>
<accession>A0ABX1N1X1</accession>
<keyword evidence="5 6" id="KW-0408">Iron</keyword>
<name>A0ABX1N1X1_9RHOO</name>
<dbReference type="RefSeq" id="WP_169198314.1">
    <property type="nucleotide sequence ID" value="NZ_WTVH02000008.1"/>
</dbReference>
<keyword evidence="4" id="KW-0249">Electron transport</keyword>
<dbReference type="SUPFAM" id="SSF46626">
    <property type="entry name" value="Cytochrome c"/>
    <property type="match status" value="2"/>
</dbReference>
<feature type="domain" description="Cytochrome c" evidence="9">
    <location>
        <begin position="186"/>
        <end position="277"/>
    </location>
</feature>
<evidence type="ECO:0000256" key="7">
    <source>
        <dbReference type="SAM" id="MobiDB-lite"/>
    </source>
</evidence>
<dbReference type="PANTHER" id="PTHR37823:SF1">
    <property type="entry name" value="CYTOCHROME C-553-LIKE"/>
    <property type="match status" value="1"/>
</dbReference>
<evidence type="ECO:0000256" key="4">
    <source>
        <dbReference type="ARBA" id="ARBA00022982"/>
    </source>
</evidence>
<organism evidence="10 11">
    <name type="scientific">Aromatoleum buckelii</name>
    <dbReference type="NCBI Taxonomy" id="200254"/>
    <lineage>
        <taxon>Bacteria</taxon>
        <taxon>Pseudomonadati</taxon>
        <taxon>Pseudomonadota</taxon>
        <taxon>Betaproteobacteria</taxon>
        <taxon>Rhodocyclales</taxon>
        <taxon>Rhodocyclaceae</taxon>
        <taxon>Aromatoleum</taxon>
    </lineage>
</organism>
<keyword evidence="1" id="KW-0813">Transport</keyword>
<sequence>MKKILLTVVALATAAGLAGAAVVYGGFYDISATDQHLAPTYRLLDIAMRRSIKLRAASVTVPSLDTIGALEHGAPLYRDHCAQCHGAPGVAPEPFALGLTPAAANLAHTGRAWPAEEIYWVVRHGIKMTGMPAWEQRLSESELWAVTAFVKKLPELSPPDYRRLVADIPPHDHAHDHGEEPAPQRPDAERGRRIIQQYACVTCHRIPGIVGPNAPVGPPLDGIATRAFIAGALRNEPAHMVRWLRSPQEVTPGSAMPDLGVDERDAHDIAAYLATLK</sequence>
<gene>
    <name evidence="10" type="ORF">GO608_06775</name>
</gene>
<protein>
    <submittedName>
        <fullName evidence="10">C-type cytochrome</fullName>
    </submittedName>
</protein>
<evidence type="ECO:0000256" key="8">
    <source>
        <dbReference type="SAM" id="SignalP"/>
    </source>
</evidence>
<reference evidence="10" key="1">
    <citation type="submission" date="2019-12" db="EMBL/GenBank/DDBJ databases">
        <title>Comparative genomics gives insights into the taxonomy of the Azoarcus-Aromatoleum group and reveals separate origins of nif in the plant-associated Azoarcus and non-plant-associated Aromatoleum sub-groups.</title>
        <authorList>
            <person name="Lafos M."/>
            <person name="Maluk M."/>
            <person name="Batista M."/>
            <person name="Junghare M."/>
            <person name="Carmona M."/>
            <person name="Faoro H."/>
            <person name="Cruz L.M."/>
            <person name="Battistoni F."/>
            <person name="De Souza E."/>
            <person name="Pedrosa F."/>
            <person name="Chen W.-M."/>
            <person name="Poole P.S."/>
            <person name="Dixon R.A."/>
            <person name="James E.K."/>
        </authorList>
    </citation>
    <scope>NUCLEOTIDE SEQUENCE</scope>
    <source>
        <strain evidence="10">U120</strain>
    </source>
</reference>
<evidence type="ECO:0000256" key="5">
    <source>
        <dbReference type="ARBA" id="ARBA00023004"/>
    </source>
</evidence>
<feature type="signal peptide" evidence="8">
    <location>
        <begin position="1"/>
        <end position="20"/>
    </location>
</feature>
<proteinExistence type="predicted"/>
<evidence type="ECO:0000256" key="3">
    <source>
        <dbReference type="ARBA" id="ARBA00022723"/>
    </source>
</evidence>
<evidence type="ECO:0000313" key="11">
    <source>
        <dbReference type="Proteomes" id="UP000601990"/>
    </source>
</evidence>
<evidence type="ECO:0000313" key="10">
    <source>
        <dbReference type="EMBL" id="NMF93029.1"/>
    </source>
</evidence>
<dbReference type="Pfam" id="PF00034">
    <property type="entry name" value="Cytochrom_C"/>
    <property type="match status" value="1"/>
</dbReference>
<dbReference type="InterPro" id="IPR051811">
    <property type="entry name" value="Cytochrome_c550/c551-like"/>
</dbReference>
<dbReference type="Pfam" id="PF13442">
    <property type="entry name" value="Cytochrome_CBB3"/>
    <property type="match status" value="1"/>
</dbReference>
<keyword evidence="8" id="KW-0732">Signal</keyword>
<dbReference type="Proteomes" id="UP000601990">
    <property type="component" value="Unassembled WGS sequence"/>
</dbReference>
<dbReference type="Gene3D" id="1.10.760.10">
    <property type="entry name" value="Cytochrome c-like domain"/>
    <property type="match status" value="2"/>
</dbReference>
<dbReference type="PANTHER" id="PTHR37823">
    <property type="entry name" value="CYTOCHROME C-553-LIKE"/>
    <property type="match status" value="1"/>
</dbReference>
<keyword evidence="2 6" id="KW-0349">Heme</keyword>